<dbReference type="InterPro" id="IPR037401">
    <property type="entry name" value="SnoaL-like"/>
</dbReference>
<proteinExistence type="predicted"/>
<dbReference type="RefSeq" id="WP_106395687.1">
    <property type="nucleotide sequence ID" value="NZ_PVNK01000282.1"/>
</dbReference>
<gene>
    <name evidence="2" type="ORF">ENSA5_65260</name>
</gene>
<keyword evidence="3" id="KW-1185">Reference proteome</keyword>
<feature type="domain" description="SnoaL-like" evidence="1">
    <location>
        <begin position="10"/>
        <end position="122"/>
    </location>
</feature>
<dbReference type="EMBL" id="PVNK01000282">
    <property type="protein sequence ID" value="PRP90434.1"/>
    <property type="molecule type" value="Genomic_DNA"/>
</dbReference>
<evidence type="ECO:0000259" key="1">
    <source>
        <dbReference type="Pfam" id="PF12680"/>
    </source>
</evidence>
<dbReference type="Gene3D" id="3.10.450.50">
    <property type="match status" value="1"/>
</dbReference>
<comment type="caution">
    <text evidence="2">The sequence shown here is derived from an EMBL/GenBank/DDBJ whole genome shotgun (WGS) entry which is preliminary data.</text>
</comment>
<dbReference type="InterPro" id="IPR032710">
    <property type="entry name" value="NTF2-like_dom_sf"/>
</dbReference>
<protein>
    <submittedName>
        <fullName evidence="2">SnoaL-like domain protein</fullName>
    </submittedName>
</protein>
<evidence type="ECO:0000313" key="3">
    <source>
        <dbReference type="Proteomes" id="UP000237968"/>
    </source>
</evidence>
<dbReference type="Pfam" id="PF12680">
    <property type="entry name" value="SnoaL_2"/>
    <property type="match status" value="1"/>
</dbReference>
<dbReference type="AlphaFoldDB" id="A0A2S9XC49"/>
<sequence>MSNSPIAIARALHGAIEAGKVGEELRAHFTDDAVIVEHPNSVKPTGAEMSLDALLEAAKAGASLLARQSYDLREAMEQGDLAVLRLDWTGELARDAGPLVQGQVLRAHVAQFVHTRDGRVSRIETYDCYEPFSSGR</sequence>
<accession>A0A2S9XC49</accession>
<dbReference type="Proteomes" id="UP000237968">
    <property type="component" value="Unassembled WGS sequence"/>
</dbReference>
<dbReference type="SUPFAM" id="SSF54427">
    <property type="entry name" value="NTF2-like"/>
    <property type="match status" value="1"/>
</dbReference>
<organism evidence="2 3">
    <name type="scientific">Enhygromyxa salina</name>
    <dbReference type="NCBI Taxonomy" id="215803"/>
    <lineage>
        <taxon>Bacteria</taxon>
        <taxon>Pseudomonadati</taxon>
        <taxon>Myxococcota</taxon>
        <taxon>Polyangia</taxon>
        <taxon>Nannocystales</taxon>
        <taxon>Nannocystaceae</taxon>
        <taxon>Enhygromyxa</taxon>
    </lineage>
</organism>
<reference evidence="2 3" key="1">
    <citation type="submission" date="2018-03" db="EMBL/GenBank/DDBJ databases">
        <title>Draft Genome Sequences of the Obligatory Marine Myxobacteria Enhygromyxa salina SWB005.</title>
        <authorList>
            <person name="Poehlein A."/>
            <person name="Moghaddam J.A."/>
            <person name="Harms H."/>
            <person name="Alanjari M."/>
            <person name="Koenig G.M."/>
            <person name="Daniel R."/>
            <person name="Schaeberle T.F."/>
        </authorList>
    </citation>
    <scope>NUCLEOTIDE SEQUENCE [LARGE SCALE GENOMIC DNA]</scope>
    <source>
        <strain evidence="2 3">SWB005</strain>
    </source>
</reference>
<dbReference type="OrthoDB" id="3475938at2"/>
<name>A0A2S9XC49_9BACT</name>
<evidence type="ECO:0000313" key="2">
    <source>
        <dbReference type="EMBL" id="PRP90434.1"/>
    </source>
</evidence>